<keyword evidence="2" id="KW-1185">Reference proteome</keyword>
<evidence type="ECO:0000313" key="1">
    <source>
        <dbReference type="EMBL" id="MBB5152570.1"/>
    </source>
</evidence>
<sequence length="80" mass="8939">MAEMVISYGHEGVAVELKIMRRGEGWTLVYSRPGEPDVHVGFDTEAEIREELTWLLAGSMRPTIDLGTAISREINPPISR</sequence>
<name>A0A840PXT4_9PSEU</name>
<evidence type="ECO:0000313" key="2">
    <source>
        <dbReference type="Proteomes" id="UP000584374"/>
    </source>
</evidence>
<dbReference type="AlphaFoldDB" id="A0A840PXT4"/>
<proteinExistence type="predicted"/>
<gene>
    <name evidence="1" type="ORF">BJ970_000104</name>
</gene>
<dbReference type="Proteomes" id="UP000584374">
    <property type="component" value="Unassembled WGS sequence"/>
</dbReference>
<dbReference type="RefSeq" id="WP_184722089.1">
    <property type="nucleotide sequence ID" value="NZ_JACHIW010000001.1"/>
</dbReference>
<protein>
    <submittedName>
        <fullName evidence="1">Uncharacterized protein</fullName>
    </submittedName>
</protein>
<accession>A0A840PXT4</accession>
<organism evidence="1 2">
    <name type="scientific">Saccharopolyspora phatthalungensis</name>
    <dbReference type="NCBI Taxonomy" id="664693"/>
    <lineage>
        <taxon>Bacteria</taxon>
        <taxon>Bacillati</taxon>
        <taxon>Actinomycetota</taxon>
        <taxon>Actinomycetes</taxon>
        <taxon>Pseudonocardiales</taxon>
        <taxon>Pseudonocardiaceae</taxon>
        <taxon>Saccharopolyspora</taxon>
    </lineage>
</organism>
<reference evidence="1 2" key="1">
    <citation type="submission" date="2020-08" db="EMBL/GenBank/DDBJ databases">
        <title>Sequencing the genomes of 1000 actinobacteria strains.</title>
        <authorList>
            <person name="Klenk H.-P."/>
        </authorList>
    </citation>
    <scope>NUCLEOTIDE SEQUENCE [LARGE SCALE GENOMIC DNA]</scope>
    <source>
        <strain evidence="1 2">DSM 45584</strain>
    </source>
</reference>
<dbReference type="EMBL" id="JACHIW010000001">
    <property type="protein sequence ID" value="MBB5152570.1"/>
    <property type="molecule type" value="Genomic_DNA"/>
</dbReference>
<comment type="caution">
    <text evidence="1">The sequence shown here is derived from an EMBL/GenBank/DDBJ whole genome shotgun (WGS) entry which is preliminary data.</text>
</comment>